<organism evidence="3">
    <name type="scientific">Trypanosoma brucei</name>
    <dbReference type="NCBI Taxonomy" id="5691"/>
    <lineage>
        <taxon>Eukaryota</taxon>
        <taxon>Discoba</taxon>
        <taxon>Euglenozoa</taxon>
        <taxon>Kinetoplastea</taxon>
        <taxon>Metakinetoplastina</taxon>
        <taxon>Trypanosomatida</taxon>
        <taxon>Trypanosomatidae</taxon>
        <taxon>Trypanosoma</taxon>
    </lineage>
</organism>
<sequence length="378" mass="40125">MFKTKASAALTLVFICIEQHANAEAQETSITAVTTPCHELQYLTRLINHFEGQVQAANSNFKDLATDFAQLTISHACSTSAPTKQAVAALLAATAEAMHEQEAIIKAGTGPVTTLLAALKDRRTQTRTLIKSAISELTLGTATNPQANRTGLSSASDVQCDVQATATGKADDTCENEVPAGAHKEATAITELPLIENIQPIPDTRFNPPSYKLKIASAGDVDTSAASMTVGKNGACAVNPANNSNPVGQLTKAFGIVSATRDTSNDQPTKTTLFRPDGKNAGCEDENTDDKKLLTTTKRLAALLCRARNINIKTVARPLQKSKKDLESDATLRKISQLFKHRQTSSAEDESKQTSAVKALLPGGEATLTSDLIDPLKN</sequence>
<evidence type="ECO:0000313" key="3">
    <source>
        <dbReference type="EMBL" id="AGH60445.1"/>
    </source>
</evidence>
<name>M4TBT6_9TRYP</name>
<protein>
    <submittedName>
        <fullName evidence="3">Variant surface glycoprotein 1519</fullName>
    </submittedName>
</protein>
<accession>M4TBT6</accession>
<keyword evidence="2" id="KW-0732">Signal</keyword>
<reference evidence="3" key="1">
    <citation type="submission" date="2013-02" db="EMBL/GenBank/DDBJ databases">
        <authorList>
            <person name="Cross G.A.M."/>
            <person name="Kim H.-S."/>
            <person name="Wickstead B."/>
        </authorList>
    </citation>
    <scope>NUCLEOTIDE SEQUENCE</scope>
    <source>
        <strain evidence="3">Lister 427</strain>
    </source>
</reference>
<proteinExistence type="predicted"/>
<feature type="compositionally biased region" description="Polar residues" evidence="1">
    <location>
        <begin position="261"/>
        <end position="272"/>
    </location>
</feature>
<evidence type="ECO:0000256" key="1">
    <source>
        <dbReference type="SAM" id="MobiDB-lite"/>
    </source>
</evidence>
<evidence type="ECO:0000256" key="2">
    <source>
        <dbReference type="SAM" id="SignalP"/>
    </source>
</evidence>
<feature type="region of interest" description="Disordered" evidence="1">
    <location>
        <begin position="261"/>
        <end position="288"/>
    </location>
</feature>
<feature type="chain" id="PRO_5004058344" evidence="2">
    <location>
        <begin position="26"/>
        <end position="378"/>
    </location>
</feature>
<dbReference type="EMBL" id="KC613014">
    <property type="protein sequence ID" value="AGH60445.1"/>
    <property type="molecule type" value="Genomic_DNA"/>
</dbReference>
<dbReference type="AlphaFoldDB" id="M4TBT6"/>
<feature type="signal peptide" evidence="2">
    <location>
        <begin position="1"/>
        <end position="25"/>
    </location>
</feature>
<feature type="region of interest" description="Disordered" evidence="1">
    <location>
        <begin position="340"/>
        <end position="361"/>
    </location>
</feature>
<reference evidence="3" key="2">
    <citation type="journal article" date="2014" name="Mol. Biochem. Parasitol.">
        <title>Capturing the variant surface glycoprotein repertoire (the VSGnome) of Trypanosoma brucei Lister 427.</title>
        <authorList>
            <person name="Cross G.A."/>
            <person name="Kim H.S."/>
            <person name="Wickstead B."/>
        </authorList>
    </citation>
    <scope>NUCLEOTIDE SEQUENCE</scope>
    <source>
        <strain evidence="3">Lister 427</strain>
    </source>
</reference>
<dbReference type="VEuPathDB" id="TriTrypDB:Tb427_000471500"/>
<dbReference type="VEuPathDB" id="TriTrypDB:Tbg972.3.70"/>